<gene>
    <name evidence="6" type="ORF">ACFSJG_05545</name>
</gene>
<organism evidence="6 7">
    <name type="scientific">Rhodococcus gannanensis</name>
    <dbReference type="NCBI Taxonomy" id="1960308"/>
    <lineage>
        <taxon>Bacteria</taxon>
        <taxon>Bacillati</taxon>
        <taxon>Actinomycetota</taxon>
        <taxon>Actinomycetes</taxon>
        <taxon>Mycobacteriales</taxon>
        <taxon>Nocardiaceae</taxon>
        <taxon>Rhodococcus</taxon>
    </lineage>
</organism>
<evidence type="ECO:0000256" key="3">
    <source>
        <dbReference type="ARBA" id="ARBA00023163"/>
    </source>
</evidence>
<keyword evidence="2 4" id="KW-0238">DNA-binding</keyword>
<feature type="DNA-binding region" description="H-T-H motif" evidence="4">
    <location>
        <begin position="28"/>
        <end position="47"/>
    </location>
</feature>
<dbReference type="InterPro" id="IPR050109">
    <property type="entry name" value="HTH-type_TetR-like_transc_reg"/>
</dbReference>
<dbReference type="PANTHER" id="PTHR30055">
    <property type="entry name" value="HTH-TYPE TRANSCRIPTIONAL REGULATOR RUTR"/>
    <property type="match status" value="1"/>
</dbReference>
<keyword evidence="7" id="KW-1185">Reference proteome</keyword>
<keyword evidence="3" id="KW-0804">Transcription</keyword>
<dbReference type="InterPro" id="IPR009057">
    <property type="entry name" value="Homeodomain-like_sf"/>
</dbReference>
<evidence type="ECO:0000256" key="2">
    <source>
        <dbReference type="ARBA" id="ARBA00023125"/>
    </source>
</evidence>
<evidence type="ECO:0000256" key="4">
    <source>
        <dbReference type="PROSITE-ProRule" id="PRU00335"/>
    </source>
</evidence>
<dbReference type="SUPFAM" id="SSF46689">
    <property type="entry name" value="Homeodomain-like"/>
    <property type="match status" value="1"/>
</dbReference>
<dbReference type="PRINTS" id="PR00455">
    <property type="entry name" value="HTHTETR"/>
</dbReference>
<feature type="domain" description="HTH tetR-type" evidence="5">
    <location>
        <begin position="5"/>
        <end position="65"/>
    </location>
</feature>
<dbReference type="PANTHER" id="PTHR30055:SF234">
    <property type="entry name" value="HTH-TYPE TRANSCRIPTIONAL REGULATOR BETI"/>
    <property type="match status" value="1"/>
</dbReference>
<dbReference type="InterPro" id="IPR041479">
    <property type="entry name" value="TetR_CgmR_C"/>
</dbReference>
<evidence type="ECO:0000256" key="1">
    <source>
        <dbReference type="ARBA" id="ARBA00023015"/>
    </source>
</evidence>
<comment type="caution">
    <text evidence="6">The sequence shown here is derived from an EMBL/GenBank/DDBJ whole genome shotgun (WGS) entry which is preliminary data.</text>
</comment>
<evidence type="ECO:0000259" key="5">
    <source>
        <dbReference type="PROSITE" id="PS50977"/>
    </source>
</evidence>
<evidence type="ECO:0000313" key="6">
    <source>
        <dbReference type="EMBL" id="MFD1811670.1"/>
    </source>
</evidence>
<dbReference type="Gene3D" id="1.10.357.10">
    <property type="entry name" value="Tetracycline Repressor, domain 2"/>
    <property type="match status" value="1"/>
</dbReference>
<reference evidence="7" key="1">
    <citation type="journal article" date="2019" name="Int. J. Syst. Evol. Microbiol.">
        <title>The Global Catalogue of Microorganisms (GCM) 10K type strain sequencing project: providing services to taxonomists for standard genome sequencing and annotation.</title>
        <authorList>
            <consortium name="The Broad Institute Genomics Platform"/>
            <consortium name="The Broad Institute Genome Sequencing Center for Infectious Disease"/>
            <person name="Wu L."/>
            <person name="Ma J."/>
        </authorList>
    </citation>
    <scope>NUCLEOTIDE SEQUENCE [LARGE SCALE GENOMIC DNA]</scope>
    <source>
        <strain evidence="7">DT72</strain>
    </source>
</reference>
<sequence length="180" mass="19153">MPRPPAARAKLLDAFVTILIDQGERATTLEAVATAAGVSKGGLLYHFGSKDALVDGLLAHLVELADDDVRIMREAPEGAAAYYVRSSNFENSALDRAIVAATRLSQGENAAAQQTLQRIQQGWMDALTDQVRDPAVARAIVLLGDGLYYRAAFAGKALTATDQEMDELLQIVGRIVGGDA</sequence>
<keyword evidence="1" id="KW-0805">Transcription regulation</keyword>
<dbReference type="Proteomes" id="UP001597286">
    <property type="component" value="Unassembled WGS sequence"/>
</dbReference>
<dbReference type="Pfam" id="PF17937">
    <property type="entry name" value="TetR_C_28"/>
    <property type="match status" value="1"/>
</dbReference>
<accession>A0ABW4NZN2</accession>
<proteinExistence type="predicted"/>
<dbReference type="PROSITE" id="PS50977">
    <property type="entry name" value="HTH_TETR_2"/>
    <property type="match status" value="1"/>
</dbReference>
<name>A0ABW4NZN2_9NOCA</name>
<dbReference type="RefSeq" id="WP_378484200.1">
    <property type="nucleotide sequence ID" value="NZ_JBHUFB010000007.1"/>
</dbReference>
<evidence type="ECO:0000313" key="7">
    <source>
        <dbReference type="Proteomes" id="UP001597286"/>
    </source>
</evidence>
<protein>
    <submittedName>
        <fullName evidence="6">TetR/AcrR family transcriptional regulator</fullName>
    </submittedName>
</protein>
<dbReference type="EMBL" id="JBHUFB010000007">
    <property type="protein sequence ID" value="MFD1811670.1"/>
    <property type="molecule type" value="Genomic_DNA"/>
</dbReference>
<dbReference type="InterPro" id="IPR001647">
    <property type="entry name" value="HTH_TetR"/>
</dbReference>
<dbReference type="Pfam" id="PF00440">
    <property type="entry name" value="TetR_N"/>
    <property type="match status" value="1"/>
</dbReference>